<dbReference type="PANTHER" id="PTHR43805">
    <property type="entry name" value="GLYCEROPHOSPHORYL DIESTER PHOSPHODIESTERASE"/>
    <property type="match status" value="1"/>
</dbReference>
<organism evidence="3 4">
    <name type="scientific">Exophiala xenobiotica</name>
    <dbReference type="NCBI Taxonomy" id="348802"/>
    <lineage>
        <taxon>Eukaryota</taxon>
        <taxon>Fungi</taxon>
        <taxon>Dikarya</taxon>
        <taxon>Ascomycota</taxon>
        <taxon>Pezizomycotina</taxon>
        <taxon>Eurotiomycetes</taxon>
        <taxon>Chaetothyriomycetidae</taxon>
        <taxon>Chaetothyriales</taxon>
        <taxon>Herpotrichiellaceae</taxon>
        <taxon>Exophiala</taxon>
    </lineage>
</organism>
<dbReference type="STRING" id="348802.A0A0D2FDU7"/>
<feature type="compositionally biased region" description="Basic and acidic residues" evidence="1">
    <location>
        <begin position="14"/>
        <end position="23"/>
    </location>
</feature>
<dbReference type="GO" id="GO:0008081">
    <property type="term" value="F:phosphoric diester hydrolase activity"/>
    <property type="evidence" value="ECO:0007669"/>
    <property type="project" value="InterPro"/>
</dbReference>
<dbReference type="RefSeq" id="XP_013318824.1">
    <property type="nucleotide sequence ID" value="XM_013463370.1"/>
</dbReference>
<reference evidence="3 4" key="1">
    <citation type="submission" date="2015-01" db="EMBL/GenBank/DDBJ databases">
        <title>The Genome Sequence of Exophiala xenobiotica CBS118157.</title>
        <authorList>
            <consortium name="The Broad Institute Genomics Platform"/>
            <person name="Cuomo C."/>
            <person name="de Hoog S."/>
            <person name="Gorbushina A."/>
            <person name="Stielow B."/>
            <person name="Teixiera M."/>
            <person name="Abouelleil A."/>
            <person name="Chapman S.B."/>
            <person name="Priest M."/>
            <person name="Young S.K."/>
            <person name="Wortman J."/>
            <person name="Nusbaum C."/>
            <person name="Birren B."/>
        </authorList>
    </citation>
    <scope>NUCLEOTIDE SEQUENCE [LARGE SCALE GENOMIC DNA]</scope>
    <source>
        <strain evidence="3 4">CBS 118157</strain>
    </source>
</reference>
<dbReference type="OrthoDB" id="1058301at2759"/>
<feature type="domain" description="GP-PDE" evidence="2">
    <location>
        <begin position="61"/>
        <end position="318"/>
    </location>
</feature>
<evidence type="ECO:0000259" key="2">
    <source>
        <dbReference type="PROSITE" id="PS51704"/>
    </source>
</evidence>
<dbReference type="Proteomes" id="UP000054342">
    <property type="component" value="Unassembled WGS sequence"/>
</dbReference>
<evidence type="ECO:0000313" key="3">
    <source>
        <dbReference type="EMBL" id="KIW58239.1"/>
    </source>
</evidence>
<dbReference type="Gene3D" id="3.20.20.190">
    <property type="entry name" value="Phosphatidylinositol (PI) phosphodiesterase"/>
    <property type="match status" value="1"/>
</dbReference>
<feature type="region of interest" description="Disordered" evidence="1">
    <location>
        <begin position="1"/>
        <end position="23"/>
    </location>
</feature>
<dbReference type="InterPro" id="IPR017946">
    <property type="entry name" value="PLC-like_Pdiesterase_TIM-brl"/>
</dbReference>
<evidence type="ECO:0000313" key="4">
    <source>
        <dbReference type="Proteomes" id="UP000054342"/>
    </source>
</evidence>
<feature type="compositionally biased region" description="Polar residues" evidence="1">
    <location>
        <begin position="1"/>
        <end position="10"/>
    </location>
</feature>
<dbReference type="AlphaFoldDB" id="A0A0D2FDU7"/>
<dbReference type="GeneID" id="25324687"/>
<proteinExistence type="predicted"/>
<dbReference type="PROSITE" id="PS51704">
    <property type="entry name" value="GP_PDE"/>
    <property type="match status" value="1"/>
</dbReference>
<keyword evidence="4" id="KW-1185">Reference proteome</keyword>
<protein>
    <recommendedName>
        <fullName evidence="2">GP-PDE domain-containing protein</fullName>
    </recommendedName>
</protein>
<dbReference type="PANTHER" id="PTHR43805:SF1">
    <property type="entry name" value="GP-PDE DOMAIN-CONTAINING PROTEIN"/>
    <property type="match status" value="1"/>
</dbReference>
<dbReference type="GO" id="GO:0006629">
    <property type="term" value="P:lipid metabolic process"/>
    <property type="evidence" value="ECO:0007669"/>
    <property type="project" value="InterPro"/>
</dbReference>
<gene>
    <name evidence="3" type="ORF">PV05_02779</name>
</gene>
<name>A0A0D2FDU7_9EURO</name>
<accession>A0A0D2FDU7</accession>
<evidence type="ECO:0000256" key="1">
    <source>
        <dbReference type="SAM" id="MobiDB-lite"/>
    </source>
</evidence>
<dbReference type="CDD" id="cd08570">
    <property type="entry name" value="GDPD_YPL206cp_fungi"/>
    <property type="match status" value="1"/>
</dbReference>
<dbReference type="Pfam" id="PF03009">
    <property type="entry name" value="GDPD"/>
    <property type="match status" value="1"/>
</dbReference>
<dbReference type="SUPFAM" id="SSF51695">
    <property type="entry name" value="PLC-like phosphodiesterases"/>
    <property type="match status" value="1"/>
</dbReference>
<sequence length="380" mass="43923">MDQRNLQSEADTPLLRKDANSTDQERVVYGNGSQRQATSHHFSLPSWTWAKPYNNKSQSLPQTIAHRGYKAKHPENTMKAFIGAVEVGTHAIETDVHLSKDGVVVLSHVRALFPPSKTRQLMDFEDGDLKRCFGRKEKIIDCDWDYLSGLRTIQEPHEPMPRLADLLQYIAQPGLEHIWLLLDIKMDNNSEDVMRLIGETLASVNPGQRPWEERVLMGIWVPKFLPLCKKYVASFPVVYIGFSTTMAREYLKTPGVAFNMLIWILLGPVGNRFMRDVRKAKRPLYVWTVNEPNLMVWCVQHAVDGVITDDPKTFKEICDNWDGKKKTARPSLMQWLRMLWIWILIAVFSNSFRRRFPETVEHFIKEHNLRAKASLAIDQL</sequence>
<dbReference type="EMBL" id="KN847318">
    <property type="protein sequence ID" value="KIW58239.1"/>
    <property type="molecule type" value="Genomic_DNA"/>
</dbReference>
<dbReference type="InterPro" id="IPR030395">
    <property type="entry name" value="GP_PDE_dom"/>
</dbReference>